<evidence type="ECO:0000256" key="1">
    <source>
        <dbReference type="SAM" id="Phobius"/>
    </source>
</evidence>
<gene>
    <name evidence="2" type="ORF">LR394_10870</name>
</gene>
<feature type="transmembrane region" description="Helical" evidence="1">
    <location>
        <begin position="25"/>
        <end position="46"/>
    </location>
</feature>
<dbReference type="EMBL" id="JAJOMB010000004">
    <property type="protein sequence ID" value="MCD5311403.1"/>
    <property type="molecule type" value="Genomic_DNA"/>
</dbReference>
<evidence type="ECO:0000313" key="3">
    <source>
        <dbReference type="Proteomes" id="UP001138997"/>
    </source>
</evidence>
<keyword evidence="1" id="KW-0472">Membrane</keyword>
<evidence type="ECO:0000313" key="2">
    <source>
        <dbReference type="EMBL" id="MCD5311403.1"/>
    </source>
</evidence>
<protein>
    <submittedName>
        <fullName evidence="2">Uncharacterized protein</fullName>
    </submittedName>
</protein>
<keyword evidence="3" id="KW-1185">Reference proteome</keyword>
<comment type="caution">
    <text evidence="2">The sequence shown here is derived from an EMBL/GenBank/DDBJ whole genome shotgun (WGS) entry which is preliminary data.</text>
</comment>
<accession>A0A9X1NE53</accession>
<dbReference type="RefSeq" id="WP_231440575.1">
    <property type="nucleotide sequence ID" value="NZ_JAJOMB010000004.1"/>
</dbReference>
<keyword evidence="1" id="KW-0812">Transmembrane</keyword>
<name>A0A9X1NE53_9ACTN</name>
<sequence>MAGTKEHPKPPEQDFHDPYGHGHSVAAWVSVTVVMFGALLMTIAVAVGWDMLWLFVVGTVVAVVVGPVSGKVLGAMGFGAQRQPGH</sequence>
<dbReference type="Proteomes" id="UP001138997">
    <property type="component" value="Unassembled WGS sequence"/>
</dbReference>
<reference evidence="2" key="1">
    <citation type="submission" date="2021-11" db="EMBL/GenBank/DDBJ databases">
        <title>Streptomyces corallinus and Kineosporia corallina sp. nov., two new coral-derived marine actinobacteria.</title>
        <authorList>
            <person name="Buangrab K."/>
            <person name="Sutthacheep M."/>
            <person name="Yeemin T."/>
            <person name="Harunari E."/>
            <person name="Igarashi Y."/>
            <person name="Sripreechasak P."/>
            <person name="Kanchanasin P."/>
            <person name="Tanasupawat S."/>
            <person name="Phongsopitanun W."/>
        </authorList>
    </citation>
    <scope>NUCLEOTIDE SEQUENCE</scope>
    <source>
        <strain evidence="2">JCM 31032</strain>
    </source>
</reference>
<keyword evidence="1" id="KW-1133">Transmembrane helix</keyword>
<feature type="transmembrane region" description="Helical" evidence="1">
    <location>
        <begin position="52"/>
        <end position="73"/>
    </location>
</feature>
<dbReference type="AlphaFoldDB" id="A0A9X1NE53"/>
<proteinExistence type="predicted"/>
<organism evidence="2 3">
    <name type="scientific">Kineosporia babensis</name>
    <dbReference type="NCBI Taxonomy" id="499548"/>
    <lineage>
        <taxon>Bacteria</taxon>
        <taxon>Bacillati</taxon>
        <taxon>Actinomycetota</taxon>
        <taxon>Actinomycetes</taxon>
        <taxon>Kineosporiales</taxon>
        <taxon>Kineosporiaceae</taxon>
        <taxon>Kineosporia</taxon>
    </lineage>
</organism>